<gene>
    <name evidence="3" type="ORF">GETHOR_08490</name>
</gene>
<dbReference type="Pfam" id="PF01713">
    <property type="entry name" value="Smr"/>
    <property type="match status" value="1"/>
</dbReference>
<accession>A0ABM8DP39</accession>
<evidence type="ECO:0000313" key="4">
    <source>
        <dbReference type="Proteomes" id="UP001242010"/>
    </source>
</evidence>
<feature type="domain" description="Smr" evidence="2">
    <location>
        <begin position="195"/>
        <end position="267"/>
    </location>
</feature>
<sequence>MAWKQDLAKLKQQLAPEDPARPAAKPLPKPVPKPAGPASLDDEDSVFLSAMGLKPAASRPPVKTPLTPAPTVEAPPPLPPTPETFQEALKDLKGLKPMARSLQGQLDREPQVQVPPLSPVQAQNQAPPPLPPPQAPPQPPASPILLVPAPAPMPEQAAPLVPMVVPGPAPAAGATSAPVRFQLAAGMALEVDGMLDLRGHSVPDAVERLKDRLGDGLVLGWRSLQVILGPDPKLHEGLLDLLGSGQVPMVARYAQAPVPMGGSQAWLLYFTPSQPQS</sequence>
<name>A0ABM8DP39_9BACT</name>
<dbReference type="EMBL" id="AP027079">
    <property type="protein sequence ID" value="BDU68748.1"/>
    <property type="molecule type" value="Genomic_DNA"/>
</dbReference>
<evidence type="ECO:0000256" key="1">
    <source>
        <dbReference type="SAM" id="MobiDB-lite"/>
    </source>
</evidence>
<dbReference type="InterPro" id="IPR002625">
    <property type="entry name" value="Smr_dom"/>
</dbReference>
<feature type="region of interest" description="Disordered" evidence="1">
    <location>
        <begin position="1"/>
        <end position="145"/>
    </location>
</feature>
<protein>
    <recommendedName>
        <fullName evidence="2">Smr domain-containing protein</fullName>
    </recommendedName>
</protein>
<feature type="compositionally biased region" description="Pro residues" evidence="1">
    <location>
        <begin position="73"/>
        <end position="82"/>
    </location>
</feature>
<evidence type="ECO:0000313" key="3">
    <source>
        <dbReference type="EMBL" id="BDU68748.1"/>
    </source>
</evidence>
<feature type="compositionally biased region" description="Low complexity" evidence="1">
    <location>
        <begin position="111"/>
        <end position="125"/>
    </location>
</feature>
<dbReference type="RefSeq" id="WP_286355384.1">
    <property type="nucleotide sequence ID" value="NZ_AP027079.1"/>
</dbReference>
<feature type="compositionally biased region" description="Pro residues" evidence="1">
    <location>
        <begin position="25"/>
        <end position="35"/>
    </location>
</feature>
<organism evidence="3 4">
    <name type="scientific">Geothrix oryzae</name>
    <dbReference type="NCBI Taxonomy" id="2927975"/>
    <lineage>
        <taxon>Bacteria</taxon>
        <taxon>Pseudomonadati</taxon>
        <taxon>Acidobacteriota</taxon>
        <taxon>Holophagae</taxon>
        <taxon>Holophagales</taxon>
        <taxon>Holophagaceae</taxon>
        <taxon>Geothrix</taxon>
    </lineage>
</organism>
<dbReference type="Proteomes" id="UP001242010">
    <property type="component" value="Chromosome"/>
</dbReference>
<reference evidence="4" key="1">
    <citation type="journal article" date="2023" name="Int. J. Syst. Evol. Microbiol.">
        <title>Mesoterricola silvestris gen. nov., sp. nov., Mesoterricola sediminis sp. nov., Geothrix oryzae sp. nov., Geothrix edaphica sp. nov., Geothrix rubra sp. nov., and Geothrix limicola sp. nov., six novel members of Acidobacteriota isolated from soils.</title>
        <authorList>
            <person name="Itoh H."/>
            <person name="Sugisawa Y."/>
            <person name="Mise K."/>
            <person name="Xu Z."/>
            <person name="Kuniyasu M."/>
            <person name="Ushijima N."/>
            <person name="Kawano K."/>
            <person name="Kobayashi E."/>
            <person name="Shiratori Y."/>
            <person name="Masuda Y."/>
            <person name="Senoo K."/>
        </authorList>
    </citation>
    <scope>NUCLEOTIDE SEQUENCE [LARGE SCALE GENOMIC DNA]</scope>
    <source>
        <strain evidence="4">Red222</strain>
    </source>
</reference>
<keyword evidence="4" id="KW-1185">Reference proteome</keyword>
<evidence type="ECO:0000259" key="2">
    <source>
        <dbReference type="Pfam" id="PF01713"/>
    </source>
</evidence>
<proteinExistence type="predicted"/>
<feature type="compositionally biased region" description="Pro residues" evidence="1">
    <location>
        <begin position="126"/>
        <end position="142"/>
    </location>
</feature>